<protein>
    <submittedName>
        <fullName evidence="3">Phosphate transporter</fullName>
    </submittedName>
</protein>
<feature type="transmembrane region" description="Helical" evidence="2">
    <location>
        <begin position="31"/>
        <end position="53"/>
    </location>
</feature>
<dbReference type="AlphaFoldDB" id="A0AA38VDC2"/>
<dbReference type="GO" id="GO:0045047">
    <property type="term" value="P:protein targeting to ER"/>
    <property type="evidence" value="ECO:0007669"/>
    <property type="project" value="InterPro"/>
</dbReference>
<dbReference type="PIRSF" id="PIRSF008756">
    <property type="entry name" value="P_tr_PHO88"/>
    <property type="match status" value="1"/>
</dbReference>
<dbReference type="GO" id="GO:0005739">
    <property type="term" value="C:mitochondrion"/>
    <property type="evidence" value="ECO:0007669"/>
    <property type="project" value="TreeGrafter"/>
</dbReference>
<name>A0AA38VDC2_9PEZI</name>
<organism evidence="3 4">
    <name type="scientific">Pleurostoma richardsiae</name>
    <dbReference type="NCBI Taxonomy" id="41990"/>
    <lineage>
        <taxon>Eukaryota</taxon>
        <taxon>Fungi</taxon>
        <taxon>Dikarya</taxon>
        <taxon>Ascomycota</taxon>
        <taxon>Pezizomycotina</taxon>
        <taxon>Sordariomycetes</taxon>
        <taxon>Sordariomycetidae</taxon>
        <taxon>Calosphaeriales</taxon>
        <taxon>Pleurostomataceae</taxon>
        <taxon>Pleurostoma</taxon>
    </lineage>
</organism>
<accession>A0AA38VDC2</accession>
<evidence type="ECO:0000256" key="2">
    <source>
        <dbReference type="SAM" id="Phobius"/>
    </source>
</evidence>
<dbReference type="PANTHER" id="PTHR28112">
    <property type="entry name" value="SRP-INDEPENDENT TARGETING PROTEIN 3"/>
    <property type="match status" value="1"/>
</dbReference>
<evidence type="ECO:0000313" key="3">
    <source>
        <dbReference type="EMBL" id="KAJ9131354.1"/>
    </source>
</evidence>
<dbReference type="PANTHER" id="PTHR28112:SF1">
    <property type="entry name" value="SRP-INDEPENDENT TARGETING PROTEIN 3"/>
    <property type="match status" value="1"/>
</dbReference>
<dbReference type="GO" id="GO:0005783">
    <property type="term" value="C:endoplasmic reticulum"/>
    <property type="evidence" value="ECO:0007669"/>
    <property type="project" value="InterPro"/>
</dbReference>
<keyword evidence="4" id="KW-1185">Reference proteome</keyword>
<dbReference type="EMBL" id="JANBVO010000068">
    <property type="protein sequence ID" value="KAJ9131354.1"/>
    <property type="molecule type" value="Genomic_DNA"/>
</dbReference>
<dbReference type="Proteomes" id="UP001174694">
    <property type="component" value="Unassembled WGS sequence"/>
</dbReference>
<sequence>MAGISPQVTNVIIILGMMQVAKKIPFDDPNVLNACRVVYVTSNLIILGIYLYLKTVIDKKKDLTTLKYVEPAPMGSAEEPKLVTTTVHAYDMAQLKQMFRSQMMGVAMMGFMHLYLKYTNPLLIQSIIPVKAAFESNLVKIHLYGKPASGDLKRPFKQAAGFMSSLQGGAAQSDKKAIEAAERAGRGGVKDE</sequence>
<dbReference type="InterPro" id="IPR012098">
    <property type="entry name" value="SND3_fun"/>
</dbReference>
<keyword evidence="2" id="KW-0472">Membrane</keyword>
<keyword evidence="2" id="KW-1133">Transmembrane helix</keyword>
<reference evidence="3" key="1">
    <citation type="submission" date="2022-07" db="EMBL/GenBank/DDBJ databases">
        <title>Fungi with potential for degradation of polypropylene.</title>
        <authorList>
            <person name="Gostincar C."/>
        </authorList>
    </citation>
    <scope>NUCLEOTIDE SEQUENCE</scope>
    <source>
        <strain evidence="3">EXF-13308</strain>
    </source>
</reference>
<comment type="caution">
    <text evidence="3">The sequence shown here is derived from an EMBL/GenBank/DDBJ whole genome shotgun (WGS) entry which is preliminary data.</text>
</comment>
<evidence type="ECO:0000313" key="4">
    <source>
        <dbReference type="Proteomes" id="UP001174694"/>
    </source>
</evidence>
<keyword evidence="2" id="KW-0812">Transmembrane</keyword>
<dbReference type="Pfam" id="PF10032">
    <property type="entry name" value="Pho88"/>
    <property type="match status" value="1"/>
</dbReference>
<proteinExistence type="predicted"/>
<gene>
    <name evidence="3" type="ORF">NKR23_g11744</name>
</gene>
<evidence type="ECO:0000256" key="1">
    <source>
        <dbReference type="SAM" id="MobiDB-lite"/>
    </source>
</evidence>
<feature type="region of interest" description="Disordered" evidence="1">
    <location>
        <begin position="173"/>
        <end position="192"/>
    </location>
</feature>